<evidence type="ECO:0000256" key="1">
    <source>
        <dbReference type="PROSITE-ProRule" id="PRU00325"/>
    </source>
</evidence>
<sequence length="859" mass="95584">MLATEGLAFPFFFFLSSLAMKPSVSRVISGVHNTRSSDREEEGLHAIIDNGSYNETSDDQTSSSLQVPDVYLYGDFVDAVLEESSAFWQISKSLFIVNGWDTKRHCSKARTDTWYHVQSTKVGSETINVCTCPQSSTSDSKCVHEYLLEEYGADLFPEEAALSLSNDDEIILFSRLKDGDSETVLNHFSCPSPNKRGLSGRSVVVYDGTDSGQGKWTCLKDLNSPCGHVSMCRKKLEQLLGIIQSESVPAQDGSTIGSVSIRTPKSAGSEKSVSYKPRPPPIWAALPADTLRAQPPLASFPTKICLDEESSCACTSGQQRIFRRPQDSHIERKATIYTLSHTLCVELELQLCRCKKRYIGPDCLSLGLFNYNNKILFSHEILDEYTSAFTTSETPFHAWVSVVSRRYSLRNSVFCSVDIFRSAWFAYARLLSLEDDMQCPRCGTSPDNTIWDGVTLAFNKKHLLSSLEPPTQSNELSVVRDRTVYVPSQQVLPDSYSRSLVRKVVEGPPLVLGAGLRQTNDGSGDGEVDGGTGSKANKELLERLEAIPLAVNRLAGTNPPLSRVFDKHFGNGAVVNKIIAPEAYKRFFLQISSDESVLQMANVPALKVLEDFTQAPQVNNATRLLNVPVLHDILLFEFSHSTNVSNDILAICSWLVERGRTVYHWLSTGCCYGSPKIRERPKYPKLRNDTQLDEGGKRGAKCSKFYSQYGEKRLTGGIIICYGFHCIPRGEGRNDVFSALVTRWAVAPKRVVYDFACALGPYCMTREPEFFAETQFLIDDFHAVGHTKCAPAAFLKTYTAIDPRLRHINSSAGECGNSGLSRIRKSVSYMSQDRAIVYTKVFLSIWNRQRIRSMKDSGI</sequence>
<keyword evidence="1" id="KW-0863">Zinc-finger</keyword>
<feature type="compositionally biased region" description="Polar residues" evidence="2">
    <location>
        <begin position="250"/>
        <end position="263"/>
    </location>
</feature>
<gene>
    <name evidence="5" type="ORF">R3P38DRAFT_3385700</name>
</gene>
<dbReference type="PANTHER" id="PTHR34305">
    <property type="entry name" value="EXPRESSED PROTEIN"/>
    <property type="match status" value="1"/>
</dbReference>
<evidence type="ECO:0000256" key="2">
    <source>
        <dbReference type="SAM" id="MobiDB-lite"/>
    </source>
</evidence>
<feature type="chain" id="PRO_5043418287" description="SWIM-type domain-containing protein" evidence="3">
    <location>
        <begin position="20"/>
        <end position="859"/>
    </location>
</feature>
<dbReference type="GO" id="GO:0008270">
    <property type="term" value="F:zinc ion binding"/>
    <property type="evidence" value="ECO:0007669"/>
    <property type="project" value="UniProtKB-KW"/>
</dbReference>
<evidence type="ECO:0000259" key="4">
    <source>
        <dbReference type="PROSITE" id="PS50966"/>
    </source>
</evidence>
<evidence type="ECO:0000256" key="3">
    <source>
        <dbReference type="SAM" id="SignalP"/>
    </source>
</evidence>
<feature type="domain" description="SWIM-type" evidence="4">
    <location>
        <begin position="115"/>
        <end position="153"/>
    </location>
</feature>
<dbReference type="Pfam" id="PF18717">
    <property type="entry name" value="CxC4"/>
    <property type="match status" value="1"/>
</dbReference>
<keyword evidence="6" id="KW-1185">Reference proteome</keyword>
<feature type="region of interest" description="Disordered" evidence="2">
    <location>
        <begin position="250"/>
        <end position="275"/>
    </location>
</feature>
<dbReference type="PROSITE" id="PS50966">
    <property type="entry name" value="ZF_SWIM"/>
    <property type="match status" value="1"/>
</dbReference>
<keyword evidence="1" id="KW-0862">Zinc</keyword>
<name>A0AAW0DTN0_9AGAR</name>
<accession>A0AAW0DTN0</accession>
<proteinExistence type="predicted"/>
<reference evidence="5 6" key="1">
    <citation type="journal article" date="2024" name="J Genomics">
        <title>Draft genome sequencing and assembly of Favolaschia claudopus CIRM-BRFM 2984 isolated from oak limbs.</title>
        <authorList>
            <person name="Navarro D."/>
            <person name="Drula E."/>
            <person name="Chaduli D."/>
            <person name="Cazenave R."/>
            <person name="Ahrendt S."/>
            <person name="Wang J."/>
            <person name="Lipzen A."/>
            <person name="Daum C."/>
            <person name="Barry K."/>
            <person name="Grigoriev I.V."/>
            <person name="Favel A."/>
            <person name="Rosso M.N."/>
            <person name="Martin F."/>
        </authorList>
    </citation>
    <scope>NUCLEOTIDE SEQUENCE [LARGE SCALE GENOMIC DNA]</scope>
    <source>
        <strain evidence="5 6">CIRM-BRFM 2984</strain>
    </source>
</reference>
<feature type="signal peptide" evidence="3">
    <location>
        <begin position="1"/>
        <end position="19"/>
    </location>
</feature>
<dbReference type="EMBL" id="JAWWNJ010000005">
    <property type="protein sequence ID" value="KAK7055857.1"/>
    <property type="molecule type" value="Genomic_DNA"/>
</dbReference>
<protein>
    <recommendedName>
        <fullName evidence="4">SWIM-type domain-containing protein</fullName>
    </recommendedName>
</protein>
<dbReference type="InterPro" id="IPR040648">
    <property type="entry name" value="HMGXB3_CxC4"/>
</dbReference>
<comment type="caution">
    <text evidence="5">The sequence shown here is derived from an EMBL/GenBank/DDBJ whole genome shotgun (WGS) entry which is preliminary data.</text>
</comment>
<evidence type="ECO:0000313" key="6">
    <source>
        <dbReference type="Proteomes" id="UP001362999"/>
    </source>
</evidence>
<dbReference type="PANTHER" id="PTHR34305:SF1">
    <property type="entry name" value="SWIM-TYPE DOMAIN-CONTAINING PROTEIN"/>
    <property type="match status" value="1"/>
</dbReference>
<organism evidence="5 6">
    <name type="scientific">Favolaschia claudopus</name>
    <dbReference type="NCBI Taxonomy" id="2862362"/>
    <lineage>
        <taxon>Eukaryota</taxon>
        <taxon>Fungi</taxon>
        <taxon>Dikarya</taxon>
        <taxon>Basidiomycota</taxon>
        <taxon>Agaricomycotina</taxon>
        <taxon>Agaricomycetes</taxon>
        <taxon>Agaricomycetidae</taxon>
        <taxon>Agaricales</taxon>
        <taxon>Marasmiineae</taxon>
        <taxon>Mycenaceae</taxon>
        <taxon>Favolaschia</taxon>
    </lineage>
</organism>
<keyword evidence="3" id="KW-0732">Signal</keyword>
<feature type="region of interest" description="Disordered" evidence="2">
    <location>
        <begin position="515"/>
        <end position="534"/>
    </location>
</feature>
<keyword evidence="1" id="KW-0479">Metal-binding</keyword>
<dbReference type="Proteomes" id="UP001362999">
    <property type="component" value="Unassembled WGS sequence"/>
</dbReference>
<evidence type="ECO:0000313" key="5">
    <source>
        <dbReference type="EMBL" id="KAK7055857.1"/>
    </source>
</evidence>
<dbReference type="InterPro" id="IPR007527">
    <property type="entry name" value="Znf_SWIM"/>
</dbReference>
<dbReference type="AlphaFoldDB" id="A0AAW0DTN0"/>
<feature type="compositionally biased region" description="Gly residues" evidence="2">
    <location>
        <begin position="523"/>
        <end position="533"/>
    </location>
</feature>